<organism evidence="3 4">
    <name type="scientific">Hohenbuehelia grisea</name>
    <dbReference type="NCBI Taxonomy" id="104357"/>
    <lineage>
        <taxon>Eukaryota</taxon>
        <taxon>Fungi</taxon>
        <taxon>Dikarya</taxon>
        <taxon>Basidiomycota</taxon>
        <taxon>Agaricomycotina</taxon>
        <taxon>Agaricomycetes</taxon>
        <taxon>Agaricomycetidae</taxon>
        <taxon>Agaricales</taxon>
        <taxon>Pleurotineae</taxon>
        <taxon>Pleurotaceae</taxon>
        <taxon>Hohenbuehelia</taxon>
    </lineage>
</organism>
<sequence>MQAHAIAFEAPIPKLYAVLPPARSDLDDVLAIMFRGPCRPSADHFKCTPFLVRRQYVVDALQWLQLNHHNYRDIEISNANLDTYPEDFPPVTVEYRETISTVIPEGTSVHNMEDEHGAEDGDCPFIVHGVTGEQFGRMSDLALKAKALQHFNANKAVLTVGHKSEPESIWNNPQLYPQMFPWLFPYGLGGIGSTSMQIKTHAKLLLNYHDKRFQTDPTFPFVAFSHSQVKSATTAGFLLAEKSKFKDISARLGRIDTNVMQDIINRMLTDERVVPSSDAEKLCFQVINDLDHAAGRVDGSITSKKYMRNEIWSLIYHRRMPVWYITLSPADIKHPICIYWAQTNEEFRLDDLTDSDRFRAVSSNPVAAAKFFHYMVGVLIDDICGFGGKPGYFGNASAHYGTVEQQGRLTVHYTFTCYCG</sequence>
<dbReference type="Pfam" id="PF20209">
    <property type="entry name" value="DUF6570"/>
    <property type="match status" value="1"/>
</dbReference>
<dbReference type="EMBL" id="JASNQZ010000001">
    <property type="protein sequence ID" value="KAL0960757.1"/>
    <property type="molecule type" value="Genomic_DNA"/>
</dbReference>
<dbReference type="InterPro" id="IPR025476">
    <property type="entry name" value="Helitron_helicase-like"/>
</dbReference>
<comment type="caution">
    <text evidence="3">The sequence shown here is derived from an EMBL/GenBank/DDBJ whole genome shotgun (WGS) entry which is preliminary data.</text>
</comment>
<dbReference type="Proteomes" id="UP001556367">
    <property type="component" value="Unassembled WGS sequence"/>
</dbReference>
<gene>
    <name evidence="3" type="ORF">HGRIS_005779</name>
</gene>
<dbReference type="Pfam" id="PF14214">
    <property type="entry name" value="Helitron_like_N"/>
    <property type="match status" value="1"/>
</dbReference>
<evidence type="ECO:0000259" key="2">
    <source>
        <dbReference type="Pfam" id="PF20209"/>
    </source>
</evidence>
<name>A0ABR3JYS7_9AGAR</name>
<dbReference type="InterPro" id="IPR046700">
    <property type="entry name" value="DUF6570"/>
</dbReference>
<evidence type="ECO:0000313" key="4">
    <source>
        <dbReference type="Proteomes" id="UP001556367"/>
    </source>
</evidence>
<proteinExistence type="predicted"/>
<protein>
    <recommendedName>
        <fullName evidence="5">Helitron helicase-like domain-containing protein</fullName>
    </recommendedName>
</protein>
<keyword evidence="4" id="KW-1185">Reference proteome</keyword>
<reference evidence="4" key="1">
    <citation type="submission" date="2024-06" db="EMBL/GenBank/DDBJ databases">
        <title>Multi-omics analyses provide insights into the biosynthesis of the anticancer antibiotic pleurotin in Hohenbuehelia grisea.</title>
        <authorList>
            <person name="Weaver J.A."/>
            <person name="Alberti F."/>
        </authorList>
    </citation>
    <scope>NUCLEOTIDE SEQUENCE [LARGE SCALE GENOMIC DNA]</scope>
    <source>
        <strain evidence="4">T-177</strain>
    </source>
</reference>
<evidence type="ECO:0000313" key="3">
    <source>
        <dbReference type="EMBL" id="KAL0960757.1"/>
    </source>
</evidence>
<feature type="domain" description="DUF6570" evidence="2">
    <location>
        <begin position="1"/>
        <end position="82"/>
    </location>
</feature>
<evidence type="ECO:0000259" key="1">
    <source>
        <dbReference type="Pfam" id="PF14214"/>
    </source>
</evidence>
<feature type="domain" description="Helitron helicase-like" evidence="1">
    <location>
        <begin position="201"/>
        <end position="412"/>
    </location>
</feature>
<evidence type="ECO:0008006" key="5">
    <source>
        <dbReference type="Google" id="ProtNLM"/>
    </source>
</evidence>
<accession>A0ABR3JYS7</accession>